<dbReference type="EMBL" id="GBXM01020087">
    <property type="protein sequence ID" value="JAH88490.1"/>
    <property type="molecule type" value="Transcribed_RNA"/>
</dbReference>
<proteinExistence type="predicted"/>
<organism evidence="1">
    <name type="scientific">Anguilla anguilla</name>
    <name type="common">European freshwater eel</name>
    <name type="synonym">Muraena anguilla</name>
    <dbReference type="NCBI Taxonomy" id="7936"/>
    <lineage>
        <taxon>Eukaryota</taxon>
        <taxon>Metazoa</taxon>
        <taxon>Chordata</taxon>
        <taxon>Craniata</taxon>
        <taxon>Vertebrata</taxon>
        <taxon>Euteleostomi</taxon>
        <taxon>Actinopterygii</taxon>
        <taxon>Neopterygii</taxon>
        <taxon>Teleostei</taxon>
        <taxon>Anguilliformes</taxon>
        <taxon>Anguillidae</taxon>
        <taxon>Anguilla</taxon>
    </lineage>
</organism>
<evidence type="ECO:0000313" key="1">
    <source>
        <dbReference type="EMBL" id="JAH88490.1"/>
    </source>
</evidence>
<protein>
    <submittedName>
        <fullName evidence="1">Uncharacterized protein</fullName>
    </submittedName>
</protein>
<name>A0A0E9WFY3_ANGAN</name>
<accession>A0A0E9WFY3</accession>
<sequence length="41" mass="4277">MIDVLQGVVALVVGATAARVRGIALGLLLYQLLGVMQQNLV</sequence>
<reference evidence="1" key="2">
    <citation type="journal article" date="2015" name="Fish Shellfish Immunol.">
        <title>Early steps in the European eel (Anguilla anguilla)-Vibrio vulnificus interaction in the gills: Role of the RtxA13 toxin.</title>
        <authorList>
            <person name="Callol A."/>
            <person name="Pajuelo D."/>
            <person name="Ebbesson L."/>
            <person name="Teles M."/>
            <person name="MacKenzie S."/>
            <person name="Amaro C."/>
        </authorList>
    </citation>
    <scope>NUCLEOTIDE SEQUENCE</scope>
</reference>
<dbReference type="AlphaFoldDB" id="A0A0E9WFY3"/>
<reference evidence="1" key="1">
    <citation type="submission" date="2014-11" db="EMBL/GenBank/DDBJ databases">
        <authorList>
            <person name="Amaro Gonzalez C."/>
        </authorList>
    </citation>
    <scope>NUCLEOTIDE SEQUENCE</scope>
</reference>